<dbReference type="OrthoDB" id="3800196at2759"/>
<evidence type="ECO:0000256" key="1">
    <source>
        <dbReference type="SAM" id="MobiDB-lite"/>
    </source>
</evidence>
<keyword evidence="2" id="KW-1133">Transmembrane helix</keyword>
<sequence length="310" mass="33819">MGLTYIQAGILPTSLSAVVVCAVCATLFTWGDNLSFTLSRRKSPRKDLEMQELKSTEGRQTAMANRNPDISDHSVEGEYEQYGELFFPPDKKPKHMALDIMMRTMLATGLPGNAIPVTPSVSRPIPEVSDQSYAMGSTMESGVAPFLSVDLNPEISLFPDQDNVPVLTGANTQLSNDTMSDEGSDQESILTGSLTFDEILAQFPMPPTSHASTFVPPRRSPPPARLEVVDSTPPQSLQDTQIPIIIVSLPDSPTRQFIRGALSELVEDIQRWKAQALALSDHESDRREVGIDAASSQHGSGKAMAQLYRF</sequence>
<dbReference type="AlphaFoldDB" id="A0A6A6ZIW8"/>
<proteinExistence type="predicted"/>
<dbReference type="Proteomes" id="UP000799424">
    <property type="component" value="Unassembled WGS sequence"/>
</dbReference>
<dbReference type="EMBL" id="MU006238">
    <property type="protein sequence ID" value="KAF2821041.1"/>
    <property type="molecule type" value="Genomic_DNA"/>
</dbReference>
<evidence type="ECO:0000313" key="4">
    <source>
        <dbReference type="Proteomes" id="UP000799424"/>
    </source>
</evidence>
<gene>
    <name evidence="3" type="ORF">CC86DRAFT_373944</name>
</gene>
<protein>
    <submittedName>
        <fullName evidence="3">Uncharacterized protein</fullName>
    </submittedName>
</protein>
<evidence type="ECO:0000313" key="3">
    <source>
        <dbReference type="EMBL" id="KAF2821041.1"/>
    </source>
</evidence>
<organism evidence="3 4">
    <name type="scientific">Ophiobolus disseminans</name>
    <dbReference type="NCBI Taxonomy" id="1469910"/>
    <lineage>
        <taxon>Eukaryota</taxon>
        <taxon>Fungi</taxon>
        <taxon>Dikarya</taxon>
        <taxon>Ascomycota</taxon>
        <taxon>Pezizomycotina</taxon>
        <taxon>Dothideomycetes</taxon>
        <taxon>Pleosporomycetidae</taxon>
        <taxon>Pleosporales</taxon>
        <taxon>Pleosporineae</taxon>
        <taxon>Phaeosphaeriaceae</taxon>
        <taxon>Ophiobolus</taxon>
    </lineage>
</organism>
<name>A0A6A6ZIW8_9PLEO</name>
<evidence type="ECO:0000256" key="2">
    <source>
        <dbReference type="SAM" id="Phobius"/>
    </source>
</evidence>
<feature type="region of interest" description="Disordered" evidence="1">
    <location>
        <begin position="207"/>
        <end position="235"/>
    </location>
</feature>
<accession>A0A6A6ZIW8</accession>
<feature type="transmembrane region" description="Helical" evidence="2">
    <location>
        <begin position="6"/>
        <end position="31"/>
    </location>
</feature>
<reference evidence="3" key="1">
    <citation type="journal article" date="2020" name="Stud. Mycol.">
        <title>101 Dothideomycetes genomes: a test case for predicting lifestyles and emergence of pathogens.</title>
        <authorList>
            <person name="Haridas S."/>
            <person name="Albert R."/>
            <person name="Binder M."/>
            <person name="Bloem J."/>
            <person name="Labutti K."/>
            <person name="Salamov A."/>
            <person name="Andreopoulos B."/>
            <person name="Baker S."/>
            <person name="Barry K."/>
            <person name="Bills G."/>
            <person name="Bluhm B."/>
            <person name="Cannon C."/>
            <person name="Castanera R."/>
            <person name="Culley D."/>
            <person name="Daum C."/>
            <person name="Ezra D."/>
            <person name="Gonzalez J."/>
            <person name="Henrissat B."/>
            <person name="Kuo A."/>
            <person name="Liang C."/>
            <person name="Lipzen A."/>
            <person name="Lutzoni F."/>
            <person name="Magnuson J."/>
            <person name="Mondo S."/>
            <person name="Nolan M."/>
            <person name="Ohm R."/>
            <person name="Pangilinan J."/>
            <person name="Park H.-J."/>
            <person name="Ramirez L."/>
            <person name="Alfaro M."/>
            <person name="Sun H."/>
            <person name="Tritt A."/>
            <person name="Yoshinaga Y."/>
            <person name="Zwiers L.-H."/>
            <person name="Turgeon B."/>
            <person name="Goodwin S."/>
            <person name="Spatafora J."/>
            <person name="Crous P."/>
            <person name="Grigoriev I."/>
        </authorList>
    </citation>
    <scope>NUCLEOTIDE SEQUENCE</scope>
    <source>
        <strain evidence="3">CBS 113818</strain>
    </source>
</reference>
<keyword evidence="2" id="KW-0812">Transmembrane</keyword>
<keyword evidence="2" id="KW-0472">Membrane</keyword>
<keyword evidence="4" id="KW-1185">Reference proteome</keyword>